<dbReference type="InterPro" id="IPR000994">
    <property type="entry name" value="Pept_M24"/>
</dbReference>
<comment type="caution">
    <text evidence="7">The sequence shown here is derived from an EMBL/GenBank/DDBJ whole genome shotgun (WGS) entry which is preliminary data.</text>
</comment>
<dbReference type="VEuPathDB" id="FungiDB:CJJ09_003898"/>
<accession>A0A0L0NT71</accession>
<evidence type="ECO:0000313" key="7">
    <source>
        <dbReference type="EMBL" id="KND96870.1"/>
    </source>
</evidence>
<dbReference type="SUPFAM" id="SSF55920">
    <property type="entry name" value="Creatinase/aminopeptidase"/>
    <property type="match status" value="1"/>
</dbReference>
<evidence type="ECO:0000313" key="8">
    <source>
        <dbReference type="Proteomes" id="UP000037122"/>
    </source>
</evidence>
<keyword evidence="5" id="KW-0464">Manganese</keyword>
<dbReference type="Gene3D" id="3.40.350.10">
    <property type="entry name" value="Creatinase/prolidase N-terminal domain"/>
    <property type="match status" value="1"/>
</dbReference>
<keyword evidence="3" id="KW-0479">Metal-binding</keyword>
<protein>
    <recommendedName>
        <fullName evidence="6">Aminopeptidase P N-terminal domain-containing protein</fullName>
    </recommendedName>
</protein>
<dbReference type="GO" id="GO:0006508">
    <property type="term" value="P:proteolysis"/>
    <property type="evidence" value="ECO:0007669"/>
    <property type="project" value="TreeGrafter"/>
</dbReference>
<dbReference type="InterPro" id="IPR052433">
    <property type="entry name" value="X-Pro_dipept-like"/>
</dbReference>
<dbReference type="VEuPathDB" id="FungiDB:CJI96_0004782"/>
<evidence type="ECO:0000259" key="6">
    <source>
        <dbReference type="SMART" id="SM01011"/>
    </source>
</evidence>
<dbReference type="InterPro" id="IPR029149">
    <property type="entry name" value="Creatin/AminoP/Spt16_N"/>
</dbReference>
<feature type="domain" description="Aminopeptidase P N-terminal" evidence="6">
    <location>
        <begin position="14"/>
        <end position="151"/>
    </location>
</feature>
<evidence type="ECO:0000256" key="4">
    <source>
        <dbReference type="ARBA" id="ARBA00022801"/>
    </source>
</evidence>
<dbReference type="VEuPathDB" id="FungiDB:B9J08_005446"/>
<comment type="cofactor">
    <cofactor evidence="1">
        <name>Mn(2+)</name>
        <dbReference type="ChEBI" id="CHEBI:29035"/>
    </cofactor>
</comment>
<dbReference type="VEuPathDB" id="FungiDB:CJJ07_002961"/>
<dbReference type="VEuPathDB" id="FungiDB:QG37_06740"/>
<dbReference type="Pfam" id="PF00557">
    <property type="entry name" value="Peptidase_M24"/>
    <property type="match status" value="1"/>
</dbReference>
<keyword evidence="4" id="KW-0378">Hydrolase</keyword>
<comment type="similarity">
    <text evidence="2">Belongs to the peptidase M24B family.</text>
</comment>
<dbReference type="VEuPathDB" id="FungiDB:CJI97_005529"/>
<dbReference type="InterPro" id="IPR036005">
    <property type="entry name" value="Creatinase/aminopeptidase-like"/>
</dbReference>
<dbReference type="CDD" id="cd01087">
    <property type="entry name" value="Prolidase"/>
    <property type="match status" value="1"/>
</dbReference>
<dbReference type="GO" id="GO:0070006">
    <property type="term" value="F:metalloaminopeptidase activity"/>
    <property type="evidence" value="ECO:0007669"/>
    <property type="project" value="InterPro"/>
</dbReference>
<dbReference type="Proteomes" id="UP000037122">
    <property type="component" value="Unassembled WGS sequence"/>
</dbReference>
<organism evidence="7 8">
    <name type="scientific">Candidozyma auris</name>
    <name type="common">Yeast</name>
    <name type="synonym">Candida auris</name>
    <dbReference type="NCBI Taxonomy" id="498019"/>
    <lineage>
        <taxon>Eukaryota</taxon>
        <taxon>Fungi</taxon>
        <taxon>Dikarya</taxon>
        <taxon>Ascomycota</taxon>
        <taxon>Saccharomycotina</taxon>
        <taxon>Pichiomycetes</taxon>
        <taxon>Metschnikowiaceae</taxon>
        <taxon>Candidozyma</taxon>
    </lineage>
</organism>
<dbReference type="GO" id="GO:0030145">
    <property type="term" value="F:manganese ion binding"/>
    <property type="evidence" value="ECO:0007669"/>
    <property type="project" value="InterPro"/>
</dbReference>
<dbReference type="InterPro" id="IPR007865">
    <property type="entry name" value="Aminopep_P_N"/>
</dbReference>
<evidence type="ECO:0000256" key="1">
    <source>
        <dbReference type="ARBA" id="ARBA00001936"/>
    </source>
</evidence>
<proteinExistence type="inferred from homology"/>
<reference evidence="8" key="1">
    <citation type="journal article" date="2015" name="BMC Genomics">
        <title>Draft genome of a commonly misdiagnosed multidrug resistant pathogen Candida auris.</title>
        <authorList>
            <person name="Chatterjee S."/>
            <person name="Alampalli S.V."/>
            <person name="Nageshan R.K."/>
            <person name="Chettiar S.T."/>
            <person name="Joshi S."/>
            <person name="Tatu U.S."/>
        </authorList>
    </citation>
    <scope>NUCLEOTIDE SEQUENCE [LARGE SCALE GENOMIC DNA]</scope>
    <source>
        <strain evidence="8">6684</strain>
    </source>
</reference>
<gene>
    <name evidence="7" type="ORF">QG37_06740</name>
</gene>
<evidence type="ECO:0000256" key="3">
    <source>
        <dbReference type="ARBA" id="ARBA00022723"/>
    </source>
</evidence>
<dbReference type="FunFam" id="3.90.230.10:FF:000002">
    <property type="entry name" value="Xaa-Pro aminopeptidase 3"/>
    <property type="match status" value="1"/>
</dbReference>
<dbReference type="SUPFAM" id="SSF53092">
    <property type="entry name" value="Creatinase/prolidase N-terminal domain"/>
    <property type="match status" value="1"/>
</dbReference>
<sequence length="477" mass="55253">MSTEGPASLKGKKYPAKEHNTRVLSHFKEKKLLKLAETLAFFMSGEDLELWQYCDQTKPIRQNRYFYYLSGVEIPGSHVLFDAANDKLTLFLPDIDYDDVMWSGMPLLPEEALKKYDVDEVKYAADLEKVVGALAEAKYTIHTTDHNKWNKRVLHLLTEQDPDFFHALDEARLIKDWYEIELMRHASAITDKCHLAVMLATPIESNETHIHAEFMYHALRQGSKYQLYDPICCSGPNCSTLHYVKNDDEIDNKRSVLIDAGAEWSCYASDVTRCFPINGDWTEEHLTIYNLVLDMQRKTMDMIKPGAHWDEIHLTAHRVMIKEFLRLGIFKKEYSEEEIFESSISARFFPHGLGHVLGMDTHDVGGRPDYNDPDPKLRYLRLRRELKEGMVLTDEPGVYFSPFLLKDVLEDPKKAKYINKDVLAKYWYIGGVRIEDDLLITKDGFENFTKITSDPHEISKIIKESSAQGKERFHNVV</sequence>
<dbReference type="Gene3D" id="3.90.230.10">
    <property type="entry name" value="Creatinase/methionine aminopeptidase superfamily"/>
    <property type="match status" value="1"/>
</dbReference>
<evidence type="ECO:0000256" key="2">
    <source>
        <dbReference type="ARBA" id="ARBA00008766"/>
    </source>
</evidence>
<evidence type="ECO:0000256" key="5">
    <source>
        <dbReference type="ARBA" id="ARBA00023211"/>
    </source>
</evidence>
<dbReference type="SMART" id="SM01011">
    <property type="entry name" value="AMP_N"/>
    <property type="match status" value="1"/>
</dbReference>
<dbReference type="EMBL" id="LGST01000048">
    <property type="protein sequence ID" value="KND96870.1"/>
    <property type="molecule type" value="Genomic_DNA"/>
</dbReference>
<dbReference type="PANTHER" id="PTHR43226">
    <property type="entry name" value="XAA-PRO AMINOPEPTIDASE 3"/>
    <property type="match status" value="1"/>
</dbReference>
<dbReference type="AlphaFoldDB" id="A0A0L0NT71"/>
<dbReference type="PANTHER" id="PTHR43226:SF1">
    <property type="entry name" value="XAA-PRO DIPEPTIDASE"/>
    <property type="match status" value="1"/>
</dbReference>
<name>A0A0L0NT71_CANAR</name>
<dbReference type="Pfam" id="PF05195">
    <property type="entry name" value="AMP_N"/>
    <property type="match status" value="1"/>
</dbReference>